<evidence type="ECO:0000313" key="3">
    <source>
        <dbReference type="EMBL" id="KAL1582839.1"/>
    </source>
</evidence>
<evidence type="ECO:0000313" key="4">
    <source>
        <dbReference type="Proteomes" id="UP000803884"/>
    </source>
</evidence>
<comment type="caution">
    <text evidence="3">The sequence shown here is derived from an EMBL/GenBank/DDBJ whole genome shotgun (WGS) entry which is preliminary data.</text>
</comment>
<dbReference type="InterPro" id="IPR019417">
    <property type="entry name" value="DUF2415"/>
</dbReference>
<dbReference type="InterPro" id="IPR015943">
    <property type="entry name" value="WD40/YVTN_repeat-like_dom_sf"/>
</dbReference>
<evidence type="ECO:0000256" key="1">
    <source>
        <dbReference type="SAM" id="MobiDB-lite"/>
    </source>
</evidence>
<sequence length="768" mass="83334">MAIENIPYPDAEDLVAKEKAFYPLRIPVSHWQLRHYISNPEPDRLYYASGHDVYCLFTSTRKRKHIAALPFEARCTASGYGWICVGGEHDGHFAAIKVDGSASQVDDRLDIGGAWTSGSSAGAPGLARRTPSVKVERIGEEIVNSISIHRITDEAAHLDDIVAVLTNNDRTVRVYSLPQGLETSVLDLPHAMNHATVSPDGRRLVAVCDAAQAFFFQREVRDAPPQIPKPHNRLTSASLDWKLTNIVGLHVSKADSSVVGYFTTAWSPSGQLVALGSEGGYITVLDVEVLADVELEDEEAIVAIIPGSRPDVPPPHPGAVRSMLFSPDPWDLLIWAEDQGRVCIGDLRTGLKRKQVVNLDPKEEGLARIEVEDLPAEDEAAARDLDQLQLDFLRRYRDAEARDAGSYAPEYIESRRRQRQHRHDLAVTRAALEDETQGLTPREHEMLNSLRTTRQREEARSQGGVARGVNYTSADLFGSGSRSSSSGTPNPESRAASTRPSNEPSATWAENFPELARMSAASPRPERSTTASPDESRLPPIEVPGDASTWNTSSRQTSQETDPPTTTTTTRNPPRQPRRRASIILSPPTTASPSSPSTTRTDPTTNPWRTIEDAMSLARGPLFEPPSTTTTAAARPSRSDLTTSVAAERAARARTLVTQRSDRWRSLAADNSAPPNAHATGANASRLADSYEAQRRLRATANFGGGGVAMGVGMGMGIGGASALMGVRTAGLAMSGDGATLWAACEEGVFEMRVARKGRLFWPAVEMV</sequence>
<feature type="compositionally biased region" description="Low complexity" evidence="1">
    <location>
        <begin position="586"/>
        <end position="605"/>
    </location>
</feature>
<name>A0AB34KD58_9PEZI</name>
<feature type="compositionally biased region" description="Low complexity" evidence="1">
    <location>
        <begin position="625"/>
        <end position="636"/>
    </location>
</feature>
<dbReference type="RefSeq" id="XP_069225946.1">
    <property type="nucleotide sequence ID" value="XM_069377267.1"/>
</dbReference>
<evidence type="ECO:0000259" key="2">
    <source>
        <dbReference type="Pfam" id="PF10313"/>
    </source>
</evidence>
<dbReference type="SUPFAM" id="SSF50978">
    <property type="entry name" value="WD40 repeat-like"/>
    <property type="match status" value="1"/>
</dbReference>
<feature type="domain" description="DUF2415" evidence="2">
    <location>
        <begin position="318"/>
        <end position="357"/>
    </location>
</feature>
<dbReference type="PANTHER" id="PTHR43991:SF9">
    <property type="entry name" value="DUF2415 DOMAIN-CONTAINING PROTEIN"/>
    <property type="match status" value="1"/>
</dbReference>
<dbReference type="Gene3D" id="2.130.10.10">
    <property type="entry name" value="YVTN repeat-like/Quinoprotein amine dehydrogenase"/>
    <property type="match status" value="1"/>
</dbReference>
<proteinExistence type="predicted"/>
<dbReference type="InterPro" id="IPR036322">
    <property type="entry name" value="WD40_repeat_dom_sf"/>
</dbReference>
<feature type="compositionally biased region" description="Low complexity" evidence="1">
    <location>
        <begin position="561"/>
        <end position="573"/>
    </location>
</feature>
<reference evidence="3 4" key="1">
    <citation type="journal article" date="2020" name="Microbiol. Resour. Announc.">
        <title>Draft Genome Sequence of a Cladosporium Species Isolated from the Mesophotic Ascidian Didemnum maculosum.</title>
        <authorList>
            <person name="Gioti A."/>
            <person name="Siaperas R."/>
            <person name="Nikolaivits E."/>
            <person name="Le Goff G."/>
            <person name="Ouazzani J."/>
            <person name="Kotoulas G."/>
            <person name="Topakas E."/>
        </authorList>
    </citation>
    <scope>NUCLEOTIDE SEQUENCE [LARGE SCALE GENOMIC DNA]</scope>
    <source>
        <strain evidence="3 4">TM138-S3</strain>
    </source>
</reference>
<feature type="compositionally biased region" description="Low complexity" evidence="1">
    <location>
        <begin position="478"/>
        <end position="487"/>
    </location>
</feature>
<protein>
    <recommendedName>
        <fullName evidence="2">DUF2415 domain-containing protein</fullName>
    </recommendedName>
</protein>
<dbReference type="Proteomes" id="UP000803884">
    <property type="component" value="Unassembled WGS sequence"/>
</dbReference>
<dbReference type="PANTHER" id="PTHR43991">
    <property type="entry name" value="WD REPEAT PROTEIN (AFU_ORTHOLOGUE AFUA_8G05640)-RELATED"/>
    <property type="match status" value="1"/>
</dbReference>
<keyword evidence="4" id="KW-1185">Reference proteome</keyword>
<dbReference type="AlphaFoldDB" id="A0AB34KD58"/>
<feature type="compositionally biased region" description="Polar residues" evidence="1">
    <location>
        <begin position="488"/>
        <end position="505"/>
    </location>
</feature>
<accession>A0AB34KD58</accession>
<dbReference type="Pfam" id="PF10313">
    <property type="entry name" value="DUF2415"/>
    <property type="match status" value="1"/>
</dbReference>
<organism evidence="3 4">
    <name type="scientific">Cladosporium halotolerans</name>
    <dbReference type="NCBI Taxonomy" id="1052096"/>
    <lineage>
        <taxon>Eukaryota</taxon>
        <taxon>Fungi</taxon>
        <taxon>Dikarya</taxon>
        <taxon>Ascomycota</taxon>
        <taxon>Pezizomycotina</taxon>
        <taxon>Dothideomycetes</taxon>
        <taxon>Dothideomycetidae</taxon>
        <taxon>Cladosporiales</taxon>
        <taxon>Cladosporiaceae</taxon>
        <taxon>Cladosporium</taxon>
    </lineage>
</organism>
<dbReference type="GeneID" id="96010105"/>
<dbReference type="EMBL" id="JAAQHG020000043">
    <property type="protein sequence ID" value="KAL1582839.1"/>
    <property type="molecule type" value="Genomic_DNA"/>
</dbReference>
<feature type="compositionally biased region" description="Polar residues" evidence="1">
    <location>
        <begin position="548"/>
        <end position="560"/>
    </location>
</feature>
<gene>
    <name evidence="3" type="ORF">WHR41_08663</name>
</gene>
<feature type="region of interest" description="Disordered" evidence="1">
    <location>
        <begin position="431"/>
        <end position="646"/>
    </location>
</feature>